<accession>A0A4Z2FPG4</accession>
<feature type="compositionally biased region" description="Basic and acidic residues" evidence="1">
    <location>
        <begin position="65"/>
        <end position="75"/>
    </location>
</feature>
<dbReference type="Proteomes" id="UP000314294">
    <property type="component" value="Unassembled WGS sequence"/>
</dbReference>
<dbReference type="AlphaFoldDB" id="A0A4Z2FPG4"/>
<comment type="caution">
    <text evidence="2">The sequence shown here is derived from an EMBL/GenBank/DDBJ whole genome shotgun (WGS) entry which is preliminary data.</text>
</comment>
<reference evidence="2 3" key="1">
    <citation type="submission" date="2019-03" db="EMBL/GenBank/DDBJ databases">
        <title>First draft genome of Liparis tanakae, snailfish: a comprehensive survey of snailfish specific genes.</title>
        <authorList>
            <person name="Kim W."/>
            <person name="Song I."/>
            <person name="Jeong J.-H."/>
            <person name="Kim D."/>
            <person name="Kim S."/>
            <person name="Ryu S."/>
            <person name="Song J.Y."/>
            <person name="Lee S.K."/>
        </authorList>
    </citation>
    <scope>NUCLEOTIDE SEQUENCE [LARGE SCALE GENOMIC DNA]</scope>
    <source>
        <tissue evidence="2">Muscle</tissue>
    </source>
</reference>
<sequence>MMLRSGDSVAPEELTPDQRWTSRPASISWPKHLQLPVLLAVSQHGEEAHSEDSQLDLTTRGILHKNLEEGDERGV</sequence>
<dbReference type="EMBL" id="SRLO01000994">
    <property type="protein sequence ID" value="TNN43048.1"/>
    <property type="molecule type" value="Genomic_DNA"/>
</dbReference>
<gene>
    <name evidence="2" type="ORF">EYF80_046758</name>
</gene>
<feature type="region of interest" description="Disordered" evidence="1">
    <location>
        <begin position="44"/>
        <end position="75"/>
    </location>
</feature>
<protein>
    <submittedName>
        <fullName evidence="2">Uncharacterized protein</fullName>
    </submittedName>
</protein>
<keyword evidence="3" id="KW-1185">Reference proteome</keyword>
<evidence type="ECO:0000256" key="1">
    <source>
        <dbReference type="SAM" id="MobiDB-lite"/>
    </source>
</evidence>
<name>A0A4Z2FPG4_9TELE</name>
<proteinExistence type="predicted"/>
<evidence type="ECO:0000313" key="3">
    <source>
        <dbReference type="Proteomes" id="UP000314294"/>
    </source>
</evidence>
<feature type="region of interest" description="Disordered" evidence="1">
    <location>
        <begin position="1"/>
        <end position="26"/>
    </location>
</feature>
<organism evidence="2 3">
    <name type="scientific">Liparis tanakae</name>
    <name type="common">Tanaka's snailfish</name>
    <dbReference type="NCBI Taxonomy" id="230148"/>
    <lineage>
        <taxon>Eukaryota</taxon>
        <taxon>Metazoa</taxon>
        <taxon>Chordata</taxon>
        <taxon>Craniata</taxon>
        <taxon>Vertebrata</taxon>
        <taxon>Euteleostomi</taxon>
        <taxon>Actinopterygii</taxon>
        <taxon>Neopterygii</taxon>
        <taxon>Teleostei</taxon>
        <taxon>Neoteleostei</taxon>
        <taxon>Acanthomorphata</taxon>
        <taxon>Eupercaria</taxon>
        <taxon>Perciformes</taxon>
        <taxon>Cottioidei</taxon>
        <taxon>Cottales</taxon>
        <taxon>Liparidae</taxon>
        <taxon>Liparis</taxon>
    </lineage>
</organism>
<evidence type="ECO:0000313" key="2">
    <source>
        <dbReference type="EMBL" id="TNN43048.1"/>
    </source>
</evidence>